<dbReference type="InterPro" id="IPR037682">
    <property type="entry name" value="TonB_C"/>
</dbReference>
<dbReference type="Pfam" id="PF03544">
    <property type="entry name" value="TonB_C"/>
    <property type="match status" value="1"/>
</dbReference>
<accession>A0A0T5VT64</accession>
<feature type="domain" description="TonB C-terminal" evidence="1">
    <location>
        <begin position="65"/>
        <end position="139"/>
    </location>
</feature>
<sequence>MKYLILILCFLSLHVKKDKNAATFFQCQSYYDQSLKRNVFTSVDEMPLCPGGIRKLSSFFDKVKYEESYNHSGWQHKVDLTFIIDEKGCVINAGIDKKKIEEYSKLDLEYIRAARKMPKWKPAKCNGKVVPFKFSTTFRITPQ</sequence>
<dbReference type="Proteomes" id="UP000051950">
    <property type="component" value="Unassembled WGS sequence"/>
</dbReference>
<evidence type="ECO:0000259" key="1">
    <source>
        <dbReference type="Pfam" id="PF03544"/>
    </source>
</evidence>
<keyword evidence="3" id="KW-1185">Reference proteome</keyword>
<dbReference type="SUPFAM" id="SSF74653">
    <property type="entry name" value="TolA/TonB C-terminal domain"/>
    <property type="match status" value="1"/>
</dbReference>
<dbReference type="Gene3D" id="3.30.1150.10">
    <property type="match status" value="1"/>
</dbReference>
<dbReference type="GO" id="GO:0055085">
    <property type="term" value="P:transmembrane transport"/>
    <property type="evidence" value="ECO:0007669"/>
    <property type="project" value="InterPro"/>
</dbReference>
<dbReference type="EMBL" id="LMZQ01000003">
    <property type="protein sequence ID" value="KRT17030.1"/>
    <property type="molecule type" value="Genomic_DNA"/>
</dbReference>
<proteinExistence type="predicted"/>
<dbReference type="AlphaFoldDB" id="A0A0T5VT64"/>
<dbReference type="RefSeq" id="WP_057931276.1">
    <property type="nucleotide sequence ID" value="NZ_LMZQ01000003.1"/>
</dbReference>
<reference evidence="2 3" key="1">
    <citation type="submission" date="2015-11" db="EMBL/GenBank/DDBJ databases">
        <title>Sequence of Pedobacter ginsenosidimutans.</title>
        <authorList>
            <person name="Carson E."/>
            <person name="Keyser V."/>
            <person name="Newman J."/>
            <person name="Miller J."/>
        </authorList>
    </citation>
    <scope>NUCLEOTIDE SEQUENCE [LARGE SCALE GENOMIC DNA]</scope>
    <source>
        <strain evidence="2 3">KACC 14530</strain>
    </source>
</reference>
<protein>
    <recommendedName>
        <fullName evidence="1">TonB C-terminal domain-containing protein</fullName>
    </recommendedName>
</protein>
<evidence type="ECO:0000313" key="2">
    <source>
        <dbReference type="EMBL" id="KRT17030.1"/>
    </source>
</evidence>
<name>A0A0T5VT64_9SPHI</name>
<comment type="caution">
    <text evidence="2">The sequence shown here is derived from an EMBL/GenBank/DDBJ whole genome shotgun (WGS) entry which is preliminary data.</text>
</comment>
<gene>
    <name evidence="2" type="ORF">ASU31_04970</name>
</gene>
<organism evidence="2 3">
    <name type="scientific">Pedobacter ginsenosidimutans</name>
    <dbReference type="NCBI Taxonomy" id="687842"/>
    <lineage>
        <taxon>Bacteria</taxon>
        <taxon>Pseudomonadati</taxon>
        <taxon>Bacteroidota</taxon>
        <taxon>Sphingobacteriia</taxon>
        <taxon>Sphingobacteriales</taxon>
        <taxon>Sphingobacteriaceae</taxon>
        <taxon>Pedobacter</taxon>
    </lineage>
</organism>
<dbReference type="STRING" id="687842.ASU31_04970"/>
<evidence type="ECO:0000313" key="3">
    <source>
        <dbReference type="Proteomes" id="UP000051950"/>
    </source>
</evidence>
<dbReference type="OrthoDB" id="964531at2"/>